<dbReference type="EMBL" id="KJ867516">
    <property type="protein sequence ID" value="AKE48663.1"/>
    <property type="molecule type" value="Genomic_DNA"/>
</dbReference>
<evidence type="ECO:0000256" key="1">
    <source>
        <dbReference type="ARBA" id="ARBA00022450"/>
    </source>
</evidence>
<evidence type="ECO:0000313" key="4">
    <source>
        <dbReference type="EMBL" id="AKE48663.1"/>
    </source>
</evidence>
<proteinExistence type="predicted"/>
<organism evidence="4">
    <name type="scientific">Streptomyces sp. SH-62</name>
    <dbReference type="NCBI Taxonomy" id="1629707"/>
    <lineage>
        <taxon>Bacteria</taxon>
        <taxon>Bacillati</taxon>
        <taxon>Actinomycetota</taxon>
        <taxon>Actinomycetes</taxon>
        <taxon>Kitasatosporales</taxon>
        <taxon>Streptomycetaceae</taxon>
        <taxon>Streptomyces</taxon>
    </lineage>
</organism>
<dbReference type="InterPro" id="IPR016035">
    <property type="entry name" value="Acyl_Trfase/lysoPLipase"/>
</dbReference>
<protein>
    <submittedName>
        <fullName evidence="4">Putative acyl transferase</fullName>
    </submittedName>
</protein>
<dbReference type="SUPFAM" id="SSF55048">
    <property type="entry name" value="Probable ACP-binding domain of malonyl-CoA ACP transacylase"/>
    <property type="match status" value="1"/>
</dbReference>
<dbReference type="SUPFAM" id="SSF52151">
    <property type="entry name" value="FabD/lysophospholipase-like"/>
    <property type="match status" value="1"/>
</dbReference>
<feature type="domain" description="Malonyl-CoA:ACP transacylase (MAT)" evidence="3">
    <location>
        <begin position="18"/>
        <end position="311"/>
    </location>
</feature>
<evidence type="ECO:0000256" key="2">
    <source>
        <dbReference type="ARBA" id="ARBA00022553"/>
    </source>
</evidence>
<dbReference type="GO" id="GO:0004312">
    <property type="term" value="F:fatty acid synthase activity"/>
    <property type="evidence" value="ECO:0007669"/>
    <property type="project" value="TreeGrafter"/>
</dbReference>
<dbReference type="Gene3D" id="3.40.366.10">
    <property type="entry name" value="Malonyl-Coenzyme A Acyl Carrier Protein, domain 2"/>
    <property type="match status" value="1"/>
</dbReference>
<dbReference type="Pfam" id="PF00698">
    <property type="entry name" value="Acyl_transf_1"/>
    <property type="match status" value="1"/>
</dbReference>
<dbReference type="InterPro" id="IPR001227">
    <property type="entry name" value="Ac_transferase_dom_sf"/>
</dbReference>
<sequence>MDDPTPHDHPLRPRVVLTFPGQGAQHARMAAGLYGVSKSFTSTMDHAFDAFGPTGRTLREGWLAATPPPAFDDISYAQPLLYSVNCAMGTMLTEAGLRPDVLLGHSVGELAAATLAGVFSFDCGLRYLSEYIGIYRHAPRGGMLAVAASPREIEAHLVPGVVIGAVNAPRQVLLSAAEEALANVEAALRRAGITCARARALQPFHHPVMRDIATAHADSLTRPPLHPPHTTLYSAYTGQELHDETATDWQFWTGQPAEPVLFGPTLEYLLSTGPHLVVEAGPGQSLTALVRRTPAVARGDAAALALLPARASEPDADIEAVRAALKQLATLGRDPLSPDF</sequence>
<dbReference type="InterPro" id="IPR014043">
    <property type="entry name" value="Acyl_transferase_dom"/>
</dbReference>
<keyword evidence="4" id="KW-0808">Transferase</keyword>
<reference evidence="4" key="1">
    <citation type="submission" date="2014-05" db="EMBL/GenBank/DDBJ databases">
        <title>Cloning and heterologous expression of the enterocin biosynthetic gene cluster in Streptomyces sp. SH-62.</title>
        <authorList>
            <person name="Zhang Y."/>
            <person name="Lu Z."/>
            <person name="Huang S."/>
            <person name="He J."/>
        </authorList>
    </citation>
    <scope>NUCLEOTIDE SEQUENCE</scope>
    <source>
        <strain evidence="4">SH-62</strain>
    </source>
</reference>
<gene>
    <name evidence="4" type="primary">entSL</name>
</gene>
<dbReference type="InterPro" id="IPR016036">
    <property type="entry name" value="Malonyl_transacylase_ACP-bd"/>
</dbReference>
<evidence type="ECO:0000259" key="3">
    <source>
        <dbReference type="SMART" id="SM00827"/>
    </source>
</evidence>
<dbReference type="AlphaFoldDB" id="A0A0G2T192"/>
<name>A0A0G2T192_9ACTN</name>
<accession>A0A0G2T192</accession>
<dbReference type="SMART" id="SM00827">
    <property type="entry name" value="PKS_AT"/>
    <property type="match status" value="1"/>
</dbReference>
<dbReference type="GO" id="GO:0006633">
    <property type="term" value="P:fatty acid biosynthetic process"/>
    <property type="evidence" value="ECO:0007669"/>
    <property type="project" value="TreeGrafter"/>
</dbReference>
<keyword evidence="1" id="KW-0596">Phosphopantetheine</keyword>
<dbReference type="InterPro" id="IPR050091">
    <property type="entry name" value="PKS_NRPS_Biosynth_Enz"/>
</dbReference>
<dbReference type="PANTHER" id="PTHR43775:SF37">
    <property type="entry name" value="SI:DKEY-61P9.11"/>
    <property type="match status" value="1"/>
</dbReference>
<keyword evidence="2" id="KW-0597">Phosphoprotein</keyword>
<dbReference type="PANTHER" id="PTHR43775">
    <property type="entry name" value="FATTY ACID SYNTHASE"/>
    <property type="match status" value="1"/>
</dbReference>